<reference evidence="1" key="1">
    <citation type="submission" date="2018-01" db="EMBL/GenBank/DDBJ databases">
        <authorList>
            <person name="Mao J.F."/>
        </authorList>
    </citation>
    <scope>NUCLEOTIDE SEQUENCE</scope>
    <source>
        <strain evidence="1">Huo1</strain>
        <tissue evidence="1">Leaf</tissue>
    </source>
</reference>
<dbReference type="SUPFAM" id="SSF48439">
    <property type="entry name" value="Protein prenylyltransferase"/>
    <property type="match status" value="1"/>
</dbReference>
<gene>
    <name evidence="1" type="ORF">SASPL_105856</name>
</gene>
<dbReference type="EMBL" id="PNBA02000002">
    <property type="protein sequence ID" value="KAG6434233.1"/>
    <property type="molecule type" value="Genomic_DNA"/>
</dbReference>
<protein>
    <submittedName>
        <fullName evidence="1">Uncharacterized protein</fullName>
    </submittedName>
</protein>
<organism evidence="1">
    <name type="scientific">Salvia splendens</name>
    <name type="common">Scarlet sage</name>
    <dbReference type="NCBI Taxonomy" id="180675"/>
    <lineage>
        <taxon>Eukaryota</taxon>
        <taxon>Viridiplantae</taxon>
        <taxon>Streptophyta</taxon>
        <taxon>Embryophyta</taxon>
        <taxon>Tracheophyta</taxon>
        <taxon>Spermatophyta</taxon>
        <taxon>Magnoliopsida</taxon>
        <taxon>eudicotyledons</taxon>
        <taxon>Gunneridae</taxon>
        <taxon>Pentapetalae</taxon>
        <taxon>asterids</taxon>
        <taxon>lamiids</taxon>
        <taxon>Lamiales</taxon>
        <taxon>Lamiaceae</taxon>
        <taxon>Nepetoideae</taxon>
        <taxon>Mentheae</taxon>
        <taxon>Salviinae</taxon>
        <taxon>Salvia</taxon>
        <taxon>Salvia subgen. Calosphace</taxon>
        <taxon>core Calosphace</taxon>
    </lineage>
</organism>
<evidence type="ECO:0000313" key="2">
    <source>
        <dbReference type="Proteomes" id="UP000298416"/>
    </source>
</evidence>
<dbReference type="AlphaFoldDB" id="A0A8X9AAD3"/>
<accession>A0A8X9AAD3</accession>
<evidence type="ECO:0000313" key="1">
    <source>
        <dbReference type="EMBL" id="KAG6434233.1"/>
    </source>
</evidence>
<name>A0A8X9AAD3_SALSN</name>
<keyword evidence="2" id="KW-1185">Reference proteome</keyword>
<proteinExistence type="predicted"/>
<sequence>MDAYQEELDWDAMLIRLYVGRESLWLHRRFLSLIWMKHLAVDGQTNMFIKDELKLFQSCTIIPDNEYGEYQAQATFSATYITWLAKQMPESFGVVLKESSQFEALKLLLDQAEKRFLWDSLNASTQELEN</sequence>
<dbReference type="Proteomes" id="UP000298416">
    <property type="component" value="Unassembled WGS sequence"/>
</dbReference>
<comment type="caution">
    <text evidence="1">The sequence shown here is derived from an EMBL/GenBank/DDBJ whole genome shotgun (WGS) entry which is preliminary data.</text>
</comment>
<reference evidence="1" key="2">
    <citation type="submission" date="2020-08" db="EMBL/GenBank/DDBJ databases">
        <title>Plant Genome Project.</title>
        <authorList>
            <person name="Zhang R.-G."/>
        </authorList>
    </citation>
    <scope>NUCLEOTIDE SEQUENCE</scope>
    <source>
        <strain evidence="1">Huo1</strain>
        <tissue evidence="1">Leaf</tissue>
    </source>
</reference>